<gene>
    <name evidence="1" type="ORF">HK12_00200</name>
</gene>
<proteinExistence type="predicted"/>
<name>A0A251ZX67_9PROT</name>
<dbReference type="RefSeq" id="WP_086553271.1">
    <property type="nucleotide sequence ID" value="NZ_JBDNON010000084.1"/>
</dbReference>
<sequence length="62" mass="6407">MCPQPPYFCTSCAIAPTQDIKDPQAPIPHRGVGGLRPIALGLPQQGNGAVGVAGCVLKIVWP</sequence>
<dbReference type="AlphaFoldDB" id="A0A251ZX67"/>
<accession>A0A251ZX67</accession>
<comment type="caution">
    <text evidence="1">The sequence shown here is derived from an EMBL/GenBank/DDBJ whole genome shotgun (WGS) entry which is preliminary data.</text>
</comment>
<evidence type="ECO:0000313" key="2">
    <source>
        <dbReference type="Proteomes" id="UP000194639"/>
    </source>
</evidence>
<evidence type="ECO:0000313" key="1">
    <source>
        <dbReference type="EMBL" id="OUI79255.1"/>
    </source>
</evidence>
<organism evidence="1 2">
    <name type="scientific">Acetobacter orientalis</name>
    <dbReference type="NCBI Taxonomy" id="146474"/>
    <lineage>
        <taxon>Bacteria</taxon>
        <taxon>Pseudomonadati</taxon>
        <taxon>Pseudomonadota</taxon>
        <taxon>Alphaproteobacteria</taxon>
        <taxon>Acetobacterales</taxon>
        <taxon>Acetobacteraceae</taxon>
        <taxon>Acetobacter</taxon>
    </lineage>
</organism>
<dbReference type="EMBL" id="JOMO01000098">
    <property type="protein sequence ID" value="OUI79255.1"/>
    <property type="molecule type" value="Genomic_DNA"/>
</dbReference>
<dbReference type="Proteomes" id="UP000194639">
    <property type="component" value="Unassembled WGS sequence"/>
</dbReference>
<reference evidence="1 2" key="1">
    <citation type="submission" date="2014-06" db="EMBL/GenBank/DDBJ databases">
        <authorList>
            <person name="Ju J."/>
            <person name="Zhang J."/>
        </authorList>
    </citation>
    <scope>NUCLEOTIDE SEQUENCE [LARGE SCALE GENOMIC DNA]</scope>
    <source>
        <strain evidence="1">DmW_045</strain>
    </source>
</reference>
<protein>
    <submittedName>
        <fullName evidence="1">Uncharacterized protein</fullName>
    </submittedName>
</protein>